<evidence type="ECO:0000256" key="5">
    <source>
        <dbReference type="ARBA" id="ARBA00048542"/>
    </source>
</evidence>
<dbReference type="Proteomes" id="UP001185012">
    <property type="component" value="Unassembled WGS sequence"/>
</dbReference>
<evidence type="ECO:0000256" key="4">
    <source>
        <dbReference type="ARBA" id="ARBA00023027"/>
    </source>
</evidence>
<comment type="catalytic activity">
    <reaction evidence="6">
        <text>2 a quinone + NADH + H(+) = 2 a 1,4-benzosemiquinone + NAD(+)</text>
        <dbReference type="Rhea" id="RHEA:65952"/>
        <dbReference type="ChEBI" id="CHEBI:15378"/>
        <dbReference type="ChEBI" id="CHEBI:57540"/>
        <dbReference type="ChEBI" id="CHEBI:57945"/>
        <dbReference type="ChEBI" id="CHEBI:132124"/>
        <dbReference type="ChEBI" id="CHEBI:134225"/>
    </reaction>
</comment>
<dbReference type="EMBL" id="JAVDQG010000009">
    <property type="protein sequence ID" value="MDR6227394.1"/>
    <property type="molecule type" value="Genomic_DNA"/>
</dbReference>
<dbReference type="InterPro" id="IPR023048">
    <property type="entry name" value="NADH:quinone_OxRdtase_FMN_depd"/>
</dbReference>
<dbReference type="GO" id="GO:0016491">
    <property type="term" value="F:oxidoreductase activity"/>
    <property type="evidence" value="ECO:0007669"/>
    <property type="project" value="UniProtKB-KW"/>
</dbReference>
<comment type="caution">
    <text evidence="8">The sequence shown here is derived from an EMBL/GenBank/DDBJ whole genome shotgun (WGS) entry which is preliminary data.</text>
</comment>
<comment type="caution">
    <text evidence="6">Lacks conserved residue(s) required for the propagation of feature annotation.</text>
</comment>
<dbReference type="PANTHER" id="PTHR43741">
    <property type="entry name" value="FMN-DEPENDENT NADH-AZOREDUCTASE 1"/>
    <property type="match status" value="1"/>
</dbReference>
<comment type="subunit">
    <text evidence="6">Homodimer.</text>
</comment>
<dbReference type="NCBIfam" id="NF010075">
    <property type="entry name" value="PRK13556.1"/>
    <property type="match status" value="1"/>
</dbReference>
<evidence type="ECO:0000259" key="7">
    <source>
        <dbReference type="Pfam" id="PF02525"/>
    </source>
</evidence>
<proteinExistence type="inferred from homology"/>
<comment type="cofactor">
    <cofactor evidence="6">
        <name>FMN</name>
        <dbReference type="ChEBI" id="CHEBI:58210"/>
    </cofactor>
    <text evidence="6">Binds 1 FMN per subunit.</text>
</comment>
<dbReference type="RefSeq" id="WP_309868413.1">
    <property type="nucleotide sequence ID" value="NZ_JAVDQG010000009.1"/>
</dbReference>
<dbReference type="PANTHER" id="PTHR43741:SF7">
    <property type="entry name" value="FMN-DEPENDENT NADH:QUINONE OXIDOREDUCTASE"/>
    <property type="match status" value="1"/>
</dbReference>
<comment type="catalytic activity">
    <reaction evidence="5">
        <text>N,N-dimethyl-1,4-phenylenediamine + anthranilate + 2 NAD(+) = 2-(4-dimethylaminophenyl)diazenylbenzoate + 2 NADH + 2 H(+)</text>
        <dbReference type="Rhea" id="RHEA:55872"/>
        <dbReference type="ChEBI" id="CHEBI:15378"/>
        <dbReference type="ChEBI" id="CHEBI:15783"/>
        <dbReference type="ChEBI" id="CHEBI:16567"/>
        <dbReference type="ChEBI" id="CHEBI:57540"/>
        <dbReference type="ChEBI" id="CHEBI:57945"/>
        <dbReference type="ChEBI" id="CHEBI:71579"/>
        <dbReference type="EC" id="1.7.1.17"/>
    </reaction>
    <physiologicalReaction direction="right-to-left" evidence="5">
        <dbReference type="Rhea" id="RHEA:55874"/>
    </physiologicalReaction>
</comment>
<dbReference type="EC" id="1.7.1.17" evidence="6"/>
<feature type="domain" description="Flavodoxin-like fold" evidence="7">
    <location>
        <begin position="4"/>
        <end position="206"/>
    </location>
</feature>
<dbReference type="InterPro" id="IPR029039">
    <property type="entry name" value="Flavoprotein-like_sf"/>
</dbReference>
<dbReference type="InterPro" id="IPR003680">
    <property type="entry name" value="Flavodoxin_fold"/>
</dbReference>
<dbReference type="Gene3D" id="3.40.50.360">
    <property type="match status" value="1"/>
</dbReference>
<evidence type="ECO:0000256" key="2">
    <source>
        <dbReference type="ARBA" id="ARBA00022643"/>
    </source>
</evidence>
<dbReference type="HAMAP" id="MF_01216">
    <property type="entry name" value="Azoreductase_type1"/>
    <property type="match status" value="1"/>
</dbReference>
<dbReference type="InterPro" id="IPR050104">
    <property type="entry name" value="FMN-dep_NADH:Q_OxRdtase_AzoR1"/>
</dbReference>
<comment type="function">
    <text evidence="6">Quinone reductase that provides resistance to thiol-specific stress caused by electrophilic quinones.</text>
</comment>
<evidence type="ECO:0000313" key="9">
    <source>
        <dbReference type="Proteomes" id="UP001185012"/>
    </source>
</evidence>
<comment type="function">
    <text evidence="6">Also exhibits azoreductase activity. Catalyzes the reductive cleavage of the azo bond in aromatic azo compounds to the corresponding amines.</text>
</comment>
<keyword evidence="9" id="KW-1185">Reference proteome</keyword>
<evidence type="ECO:0000313" key="8">
    <source>
        <dbReference type="EMBL" id="MDR6227394.1"/>
    </source>
</evidence>
<protein>
    <recommendedName>
        <fullName evidence="6">FMN dependent NADH:quinone oxidoreductase</fullName>
        <ecNumber evidence="6">1.6.5.-</ecNumber>
    </recommendedName>
    <alternativeName>
        <fullName evidence="6">Azo-dye reductase</fullName>
    </alternativeName>
    <alternativeName>
        <fullName evidence="6">FMN-dependent NADH-azo compound oxidoreductase</fullName>
    </alternativeName>
    <alternativeName>
        <fullName evidence="6">FMN-dependent NADH-azoreductase</fullName>
        <ecNumber evidence="6">1.7.1.17</ecNumber>
    </alternativeName>
</protein>
<dbReference type="EC" id="1.6.5.-" evidence="6"/>
<evidence type="ECO:0000256" key="6">
    <source>
        <dbReference type="HAMAP-Rule" id="MF_01216"/>
    </source>
</evidence>
<keyword evidence="2 6" id="KW-0288">FMN</keyword>
<comment type="similarity">
    <text evidence="6">Belongs to the azoreductase type 1 family.</text>
</comment>
<dbReference type="SUPFAM" id="SSF52218">
    <property type="entry name" value="Flavoproteins"/>
    <property type="match status" value="1"/>
</dbReference>
<keyword evidence="4 6" id="KW-0520">NAD</keyword>
<sequence>MGQLLYITANPKTEETSFGLKAGRAFLEAYREANPEDEVIHVDVFQQDIPLIDADVLSAWGKLGSGHSFDDLSDAERGKVAQLGELVDQFIAADRYVFVSPLWNFGVPPLLKAYIDAVAVAGKTFRYTEAGPEGLLTGKKAVHIHATGGVYSEPPMDAMDFSNRYLVTVLGFLGVTDVETVRVEGMNQFPDRTDEILAKAADKARETAQRLARHAVVTEQ</sequence>
<gene>
    <name evidence="6" type="primary">azoR</name>
    <name evidence="8" type="ORF">JOE21_003409</name>
</gene>
<keyword evidence="1 6" id="KW-0285">Flavoprotein</keyword>
<name>A0ABU1IT65_9BACL</name>
<keyword evidence="3 6" id="KW-0560">Oxidoreductase</keyword>
<organism evidence="8 9">
    <name type="scientific">Desmospora profundinema</name>
    <dbReference type="NCBI Taxonomy" id="1571184"/>
    <lineage>
        <taxon>Bacteria</taxon>
        <taxon>Bacillati</taxon>
        <taxon>Bacillota</taxon>
        <taxon>Bacilli</taxon>
        <taxon>Bacillales</taxon>
        <taxon>Thermoactinomycetaceae</taxon>
        <taxon>Desmospora</taxon>
    </lineage>
</organism>
<accession>A0ABU1IT65</accession>
<dbReference type="Pfam" id="PF02525">
    <property type="entry name" value="Flavodoxin_2"/>
    <property type="match status" value="1"/>
</dbReference>
<evidence type="ECO:0000256" key="1">
    <source>
        <dbReference type="ARBA" id="ARBA00022630"/>
    </source>
</evidence>
<reference evidence="8 9" key="1">
    <citation type="submission" date="2023-07" db="EMBL/GenBank/DDBJ databases">
        <title>Genomic Encyclopedia of Type Strains, Phase IV (KMG-IV): sequencing the most valuable type-strain genomes for metagenomic binning, comparative biology and taxonomic classification.</title>
        <authorList>
            <person name="Goeker M."/>
        </authorList>
    </citation>
    <scope>NUCLEOTIDE SEQUENCE [LARGE SCALE GENOMIC DNA]</scope>
    <source>
        <strain evidence="8 9">DSM 45903</strain>
    </source>
</reference>
<evidence type="ECO:0000256" key="3">
    <source>
        <dbReference type="ARBA" id="ARBA00023002"/>
    </source>
</evidence>